<dbReference type="Proteomes" id="UP000502004">
    <property type="component" value="Chromosome"/>
</dbReference>
<evidence type="ECO:0000313" key="3">
    <source>
        <dbReference type="Proteomes" id="UP000502004"/>
    </source>
</evidence>
<organism evidence="2 3">
    <name type="scientific">Allofrancisella inopinata</name>
    <dbReference type="NCBI Taxonomy" id="1085647"/>
    <lineage>
        <taxon>Bacteria</taxon>
        <taxon>Pseudomonadati</taxon>
        <taxon>Pseudomonadota</taxon>
        <taxon>Gammaproteobacteria</taxon>
        <taxon>Thiotrichales</taxon>
        <taxon>Francisellaceae</taxon>
        <taxon>Allofrancisella</taxon>
    </lineage>
</organism>
<gene>
    <name evidence="2" type="ORF">E4K63_02930</name>
</gene>
<sequence>MTNIIFQTQKNRNYEFDKYVNDCEKQDICYEVPFIYQNKINLCSISSFYMMLLFFKRYDDLDKSELVNCIEHSPYNANIYQFYTNKGIPYIHNDNNFLVEIEKKFGFNIQHWDIGGYGESKNGIYELLNEGGPFAVVHEWKHVVLVKGIIGNNVIFHDPWSGRNLQCRYDHRSWDWTNAWLHNPGGPLFNKKGIIVKKNFKTYLTEAVNAYMIAYKQQGNRGLFHRHSKSGLDRLNKFLENIKTITTNDGLMLEIRSFMLKEYPYNLYSGKINLNRHSGATYLLLAIRLYLKQAEESDLGVYLSKINEYLKTINPSILIIDWSSKIRENIKDFICKNCKMSF</sequence>
<dbReference type="AlphaFoldDB" id="A0AAE7CRM1"/>
<dbReference type="RefSeq" id="WP_133941175.1">
    <property type="nucleotide sequence ID" value="NZ_CP038241.1"/>
</dbReference>
<dbReference type="EMBL" id="CP038241">
    <property type="protein sequence ID" value="QIV95838.1"/>
    <property type="molecule type" value="Genomic_DNA"/>
</dbReference>
<dbReference type="KEGG" id="aii:E4K63_02930"/>
<evidence type="ECO:0000313" key="2">
    <source>
        <dbReference type="EMBL" id="QIV95838.1"/>
    </source>
</evidence>
<dbReference type="Gene3D" id="3.90.70.10">
    <property type="entry name" value="Cysteine proteinases"/>
    <property type="match status" value="1"/>
</dbReference>
<feature type="domain" description="Peptidase C39-like" evidence="1">
    <location>
        <begin position="31"/>
        <end position="160"/>
    </location>
</feature>
<dbReference type="Pfam" id="PF13529">
    <property type="entry name" value="Peptidase_C39_2"/>
    <property type="match status" value="1"/>
</dbReference>
<keyword evidence="3" id="KW-1185">Reference proteome</keyword>
<dbReference type="InterPro" id="IPR039564">
    <property type="entry name" value="Peptidase_C39-like"/>
</dbReference>
<proteinExistence type="predicted"/>
<protein>
    <recommendedName>
        <fullName evidence="1">Peptidase C39-like domain-containing protein</fullName>
    </recommendedName>
</protein>
<evidence type="ECO:0000259" key="1">
    <source>
        <dbReference type="Pfam" id="PF13529"/>
    </source>
</evidence>
<name>A0AAE7CRM1_9GAMM</name>
<accession>A0AAE7CRM1</accession>
<reference evidence="2 3" key="1">
    <citation type="submission" date="2019-03" db="EMBL/GenBank/DDBJ databases">
        <title>Complete Genome Sequence of Allofrancisella inopinata Strain SYSU YG23 Isolated from Water-Cooling Systems in China.</title>
        <authorList>
            <person name="Ohrman C."/>
            <person name="Uneklint I."/>
            <person name="Sjodin A."/>
        </authorList>
    </citation>
    <scope>NUCLEOTIDE SEQUENCE [LARGE SCALE GENOMIC DNA]</scope>
    <source>
        <strain evidence="2 3">SYSU YG23</strain>
    </source>
</reference>